<dbReference type="Proteomes" id="UP000664034">
    <property type="component" value="Unassembled WGS sequence"/>
</dbReference>
<dbReference type="AlphaFoldDB" id="A0A939K308"/>
<keyword evidence="1" id="KW-0472">Membrane</keyword>
<sequence length="512" mass="57558">MNQMSVPAFSLSTTYNGPPRSLQMWVLIGLYSLFTGIFISRHEPWRDELHTWLIVLQSHSVGELHLNKVYEGHPDLWYLLLFAIKQFTSNFVYVQLAHWLLSIGAMIILVRFAPFPLYIKALLLFGYFFGFEYAIISRNYAIGVLLLFLCCSLVPYRSTPWGYIGLSLTLALLCQASALAALLGCALFGIVLLDLLLHDAASLAARWPRYVLGSLIVLGGLALCYLSIHPPTDGTVGLTGAKPTINDFLKSTSALWNAFVPVPTLTPFFWNANLLDFIADSYKQSLLKSVLSVGIVVFLILPLLRSRLALIGWSGASMLMLTLFFTQYLGVLRHHGHFFLGFVCFLWIQPSLGDYNVNRPGRLVRIAVLAWPVVLTVQLSTFLYAAYQDIRRPFTMTRQVADFLLSPAYRNWFRAGAPDSSVEGVASYLPANRMYYPCSARQGGFVKWNNNYSSLSLPQMVDSIRKHQVGPAVLLLAYKPHGHEVDSLGLVPMRVFTGSIVFDEQFWLYQVK</sequence>
<protein>
    <submittedName>
        <fullName evidence="2">Uncharacterized protein</fullName>
    </submittedName>
</protein>
<feature type="transmembrane region" description="Helical" evidence="1">
    <location>
        <begin position="140"/>
        <end position="158"/>
    </location>
</feature>
<evidence type="ECO:0000313" key="2">
    <source>
        <dbReference type="EMBL" id="MBO0938737.1"/>
    </source>
</evidence>
<comment type="caution">
    <text evidence="2">The sequence shown here is derived from an EMBL/GenBank/DDBJ whole genome shotgun (WGS) entry which is preliminary data.</text>
</comment>
<organism evidence="2 3">
    <name type="scientific">Fibrella rubiginis</name>
    <dbReference type="NCBI Taxonomy" id="2817060"/>
    <lineage>
        <taxon>Bacteria</taxon>
        <taxon>Pseudomonadati</taxon>
        <taxon>Bacteroidota</taxon>
        <taxon>Cytophagia</taxon>
        <taxon>Cytophagales</taxon>
        <taxon>Spirosomataceae</taxon>
        <taxon>Fibrella</taxon>
    </lineage>
</organism>
<feature type="transmembrane region" description="Helical" evidence="1">
    <location>
        <begin position="286"/>
        <end position="304"/>
    </location>
</feature>
<gene>
    <name evidence="2" type="ORF">J2I47_19455</name>
</gene>
<keyword evidence="3" id="KW-1185">Reference proteome</keyword>
<feature type="transmembrane region" description="Helical" evidence="1">
    <location>
        <begin position="338"/>
        <end position="357"/>
    </location>
</feature>
<evidence type="ECO:0000313" key="3">
    <source>
        <dbReference type="Proteomes" id="UP000664034"/>
    </source>
</evidence>
<accession>A0A939K308</accession>
<feature type="transmembrane region" description="Helical" evidence="1">
    <location>
        <begin position="22"/>
        <end position="40"/>
    </location>
</feature>
<proteinExistence type="predicted"/>
<evidence type="ECO:0000256" key="1">
    <source>
        <dbReference type="SAM" id="Phobius"/>
    </source>
</evidence>
<name>A0A939K308_9BACT</name>
<feature type="transmembrane region" description="Helical" evidence="1">
    <location>
        <begin position="363"/>
        <end position="387"/>
    </location>
</feature>
<dbReference type="RefSeq" id="WP_207366263.1">
    <property type="nucleotide sequence ID" value="NZ_JAFMYV010000010.1"/>
</dbReference>
<feature type="transmembrane region" description="Helical" evidence="1">
    <location>
        <begin position="310"/>
        <end position="331"/>
    </location>
</feature>
<keyword evidence="1" id="KW-1133">Transmembrane helix</keyword>
<feature type="transmembrane region" description="Helical" evidence="1">
    <location>
        <begin position="91"/>
        <end position="111"/>
    </location>
</feature>
<feature type="transmembrane region" description="Helical" evidence="1">
    <location>
        <begin position="117"/>
        <end position="135"/>
    </location>
</feature>
<reference evidence="2" key="1">
    <citation type="submission" date="2021-03" db="EMBL/GenBank/DDBJ databases">
        <title>Fibrella sp. HMF5335 genome sequencing and assembly.</title>
        <authorList>
            <person name="Kang H."/>
            <person name="Kim H."/>
            <person name="Bae S."/>
            <person name="Joh K."/>
        </authorList>
    </citation>
    <scope>NUCLEOTIDE SEQUENCE</scope>
    <source>
        <strain evidence="2">HMF5335</strain>
    </source>
</reference>
<feature type="transmembrane region" description="Helical" evidence="1">
    <location>
        <begin position="209"/>
        <end position="228"/>
    </location>
</feature>
<dbReference type="EMBL" id="JAFMYV010000010">
    <property type="protein sequence ID" value="MBO0938737.1"/>
    <property type="molecule type" value="Genomic_DNA"/>
</dbReference>
<feature type="transmembrane region" description="Helical" evidence="1">
    <location>
        <begin position="254"/>
        <end position="274"/>
    </location>
</feature>
<keyword evidence="1" id="KW-0812">Transmembrane</keyword>
<feature type="transmembrane region" description="Helical" evidence="1">
    <location>
        <begin position="170"/>
        <end position="197"/>
    </location>
</feature>